<feature type="domain" description="FecR protein" evidence="1">
    <location>
        <begin position="132"/>
        <end position="221"/>
    </location>
</feature>
<dbReference type="InterPro" id="IPR006860">
    <property type="entry name" value="FecR"/>
</dbReference>
<organism evidence="3 4">
    <name type="scientific">Sphingobacterium populi</name>
    <dbReference type="NCBI Taxonomy" id="1812824"/>
    <lineage>
        <taxon>Bacteria</taxon>
        <taxon>Pseudomonadati</taxon>
        <taxon>Bacteroidota</taxon>
        <taxon>Sphingobacteriia</taxon>
        <taxon>Sphingobacteriales</taxon>
        <taxon>Sphingobacteriaceae</taxon>
        <taxon>Sphingobacterium</taxon>
    </lineage>
</organism>
<dbReference type="Proteomes" id="UP001597418">
    <property type="component" value="Unassembled WGS sequence"/>
</dbReference>
<gene>
    <name evidence="3" type="ORF">ACFSQ6_14750</name>
</gene>
<proteinExistence type="predicted"/>
<comment type="caution">
    <text evidence="3">The sequence shown here is derived from an EMBL/GenBank/DDBJ whole genome shotgun (WGS) entry which is preliminary data.</text>
</comment>
<dbReference type="Gene3D" id="2.60.120.1440">
    <property type="match status" value="1"/>
</dbReference>
<dbReference type="EMBL" id="JBHUMB010000014">
    <property type="protein sequence ID" value="MFD2744654.1"/>
    <property type="molecule type" value="Genomic_DNA"/>
</dbReference>
<dbReference type="Pfam" id="PF04773">
    <property type="entry name" value="FecR"/>
    <property type="match status" value="1"/>
</dbReference>
<name>A0ABW5UIP5_9SPHI</name>
<dbReference type="PIRSF" id="PIRSF018266">
    <property type="entry name" value="FecR"/>
    <property type="match status" value="1"/>
</dbReference>
<dbReference type="Gene3D" id="3.55.50.30">
    <property type="match status" value="1"/>
</dbReference>
<dbReference type="PANTHER" id="PTHR30273:SF2">
    <property type="entry name" value="PROTEIN FECR"/>
    <property type="match status" value="1"/>
</dbReference>
<dbReference type="Pfam" id="PF16344">
    <property type="entry name" value="FecR_C"/>
    <property type="match status" value="1"/>
</dbReference>
<dbReference type="InterPro" id="IPR032508">
    <property type="entry name" value="FecR_C"/>
</dbReference>
<evidence type="ECO:0000313" key="4">
    <source>
        <dbReference type="Proteomes" id="UP001597418"/>
    </source>
</evidence>
<dbReference type="PANTHER" id="PTHR30273">
    <property type="entry name" value="PERIPLASMIC SIGNAL SENSOR AND SIGMA FACTOR ACTIVATOR FECR-RELATED"/>
    <property type="match status" value="1"/>
</dbReference>
<evidence type="ECO:0000313" key="3">
    <source>
        <dbReference type="EMBL" id="MFD2744654.1"/>
    </source>
</evidence>
<dbReference type="InterPro" id="IPR012373">
    <property type="entry name" value="Ferrdict_sens_TM"/>
</dbReference>
<dbReference type="RefSeq" id="WP_066752335.1">
    <property type="nucleotide sequence ID" value="NZ_JBHUMB010000014.1"/>
</dbReference>
<sequence length="333" mass="38179">MVDPTIEKLISDHSFVNFCLDKNADDSAYWKDWLSRNPAYSDIANEARQIVLLLADQPTEQELETERTRLIDHITAQKVPVRSRFYRWFRPSVAAAAVLLFGVLLLQHWRQIEHNPIVDSKYVEWVTQLVPEKKIMHIALADGTAVKLFPGSHFSYPEIFEDTIREVRLNGGGSFDVKHDAKKPFIIHTEELSVRVLGTSFNMHAYDHDNQTKVALFNGKVVIAHRGTEQALVPGQAFVLDKNTQSVEVQSFDTQQERQVANGMIVFDHADYKEVVNQLTRKYGVRWNSSAEVDIQFSGIIFQEPLSDVLDHLSYTTDYSFTLENNIVHVQKH</sequence>
<evidence type="ECO:0000259" key="1">
    <source>
        <dbReference type="Pfam" id="PF04773"/>
    </source>
</evidence>
<protein>
    <submittedName>
        <fullName evidence="3">FecR family protein</fullName>
    </submittedName>
</protein>
<keyword evidence="4" id="KW-1185">Reference proteome</keyword>
<accession>A0ABW5UIP5</accession>
<feature type="domain" description="Protein FecR C-terminal" evidence="2">
    <location>
        <begin position="265"/>
        <end position="329"/>
    </location>
</feature>
<evidence type="ECO:0000259" key="2">
    <source>
        <dbReference type="Pfam" id="PF16344"/>
    </source>
</evidence>
<reference evidence="4" key="1">
    <citation type="journal article" date="2019" name="Int. J. Syst. Evol. Microbiol.">
        <title>The Global Catalogue of Microorganisms (GCM) 10K type strain sequencing project: providing services to taxonomists for standard genome sequencing and annotation.</title>
        <authorList>
            <consortium name="The Broad Institute Genomics Platform"/>
            <consortium name="The Broad Institute Genome Sequencing Center for Infectious Disease"/>
            <person name="Wu L."/>
            <person name="Ma J."/>
        </authorList>
    </citation>
    <scope>NUCLEOTIDE SEQUENCE [LARGE SCALE GENOMIC DNA]</scope>
    <source>
        <strain evidence="4">KCTC 42247</strain>
    </source>
</reference>